<dbReference type="CDD" id="cd01991">
    <property type="entry name" value="Asn_synthase_B_C"/>
    <property type="match status" value="1"/>
</dbReference>
<dbReference type="PANTHER" id="PTHR11772">
    <property type="entry name" value="ASPARAGINE SYNTHETASE"/>
    <property type="match status" value="1"/>
</dbReference>
<dbReference type="GO" id="GO:0016874">
    <property type="term" value="F:ligase activity"/>
    <property type="evidence" value="ECO:0007669"/>
    <property type="project" value="UniProtKB-KW"/>
</dbReference>
<dbReference type="Proteomes" id="UP000192251">
    <property type="component" value="Chromosome"/>
</dbReference>
<organism evidence="5 6">
    <name type="scientific">Kitasatospora albolonga</name>
    <dbReference type="NCBI Taxonomy" id="68173"/>
    <lineage>
        <taxon>Bacteria</taxon>
        <taxon>Bacillati</taxon>
        <taxon>Actinomycetota</taxon>
        <taxon>Actinomycetes</taxon>
        <taxon>Kitasatosporales</taxon>
        <taxon>Streptomycetaceae</taxon>
        <taxon>Kitasatospora</taxon>
    </lineage>
</organism>
<dbReference type="InterPro" id="IPR050795">
    <property type="entry name" value="Asn_Synthetase"/>
</dbReference>
<dbReference type="SUPFAM" id="SSF56235">
    <property type="entry name" value="N-terminal nucleophile aminohydrolases (Ntn hydrolases)"/>
    <property type="match status" value="1"/>
</dbReference>
<dbReference type="EMBL" id="CP020563">
    <property type="protein sequence ID" value="ARF74079.1"/>
    <property type="molecule type" value="Genomic_DNA"/>
</dbReference>
<dbReference type="Gene3D" id="3.40.50.620">
    <property type="entry name" value="HUPs"/>
    <property type="match status" value="1"/>
</dbReference>
<dbReference type="KEGG" id="kab:B7C62_18885"/>
<dbReference type="GO" id="GO:0005524">
    <property type="term" value="F:ATP binding"/>
    <property type="evidence" value="ECO:0007669"/>
    <property type="project" value="UniProtKB-KW"/>
</dbReference>
<evidence type="ECO:0000256" key="1">
    <source>
        <dbReference type="ARBA" id="ARBA00022598"/>
    </source>
</evidence>
<proteinExistence type="predicted"/>
<keyword evidence="2" id="KW-0547">Nucleotide-binding</keyword>
<keyword evidence="3" id="KW-0067">ATP-binding</keyword>
<dbReference type="InterPro" id="IPR017932">
    <property type="entry name" value="GATase_2_dom"/>
</dbReference>
<accession>A0ABC8BUS6</accession>
<keyword evidence="6" id="KW-1185">Reference proteome</keyword>
<dbReference type="AlphaFoldDB" id="A0ABC8BUS6"/>
<dbReference type="InterPro" id="IPR001962">
    <property type="entry name" value="Asn_synthase"/>
</dbReference>
<keyword evidence="1" id="KW-0436">Ligase</keyword>
<dbReference type="Pfam" id="PF00733">
    <property type="entry name" value="Asn_synthase"/>
    <property type="match status" value="2"/>
</dbReference>
<dbReference type="PROSITE" id="PS51278">
    <property type="entry name" value="GATASE_TYPE_2"/>
    <property type="match status" value="1"/>
</dbReference>
<dbReference type="PANTHER" id="PTHR11772:SF2">
    <property type="entry name" value="ASPARAGINE SYNTHETASE [GLUTAMINE-HYDROLYZING]"/>
    <property type="match status" value="1"/>
</dbReference>
<name>A0ABC8BUS6_9ACTN</name>
<protein>
    <submittedName>
        <fullName evidence="5">Asparagine synthase</fullName>
    </submittedName>
</protein>
<dbReference type="Gene3D" id="3.60.20.10">
    <property type="entry name" value="Glutamine Phosphoribosylpyrophosphate, subunit 1, domain 1"/>
    <property type="match status" value="1"/>
</dbReference>
<sequence length="507" mass="54292">MSEQPFPAAYGFLASARTGGGQDPEAPRFATRGRYSELSERLRAQSVRFTLVHPGDDTSGAYATGADTLVVLAGEIYNRAEIDTVLDRAAASDAERVLGLVERYGLHAFRLVNGRFAAFVAEGERVLLATDHSGSVPLYTRRTAGQVLAATEAKTLAAPHQGDLGFPAGGARRVRRLPGLHQVPAGSVLEIDTGRGTAETHRTWVPPVSRRIMSEEAAVDAVRHALEKAVARRLAPAAPPLVVLSGGIDSSGVAALADAAVLGPIDTLSMGTDRSDEFPQARVVADHLGSRHREITIPTSELLAQLPHTLHAAESLDAEVIEYLLPLTALYRRLEGPARRVLTGYGADIPLGGMHREDRLPQLDTAVAFDMDTFDGLNEMSPVLSTASGHWSTHPYWDREVLELLTVLEAGLKRRYGRDKWVLRAAMGDVLPQETVVRPKLGVHEGSGTTSGFTLLVREAGVPEAGVAAAKTAVVEELFDRIVVGGEEPDRVDLPEVVEKVAKAVKG</sequence>
<dbReference type="InterPro" id="IPR014729">
    <property type="entry name" value="Rossmann-like_a/b/a_fold"/>
</dbReference>
<dbReference type="InterPro" id="IPR029055">
    <property type="entry name" value="Ntn_hydrolases_N"/>
</dbReference>
<gene>
    <name evidence="5" type="ORF">B7C62_18885</name>
</gene>
<reference evidence="5 6" key="1">
    <citation type="submission" date="2017-04" db="EMBL/GenBank/DDBJ databases">
        <title>The complete genome sequence of Streptomyces albolongus YIM 101047, the producer of novel bafilomycins and novel odoriferous sesquiterpenoids.</title>
        <authorList>
            <person name="Yin M."/>
            <person name="Jiang Y."/>
        </authorList>
    </citation>
    <scope>NUCLEOTIDE SEQUENCE [LARGE SCALE GENOMIC DNA]</scope>
    <source>
        <strain evidence="5 6">YIM 101047</strain>
    </source>
</reference>
<dbReference type="RefSeq" id="WP_084748007.1">
    <property type="nucleotide sequence ID" value="NZ_CP020563.1"/>
</dbReference>
<evidence type="ECO:0000313" key="5">
    <source>
        <dbReference type="EMBL" id="ARF74079.1"/>
    </source>
</evidence>
<evidence type="ECO:0000259" key="4">
    <source>
        <dbReference type="PROSITE" id="PS51278"/>
    </source>
</evidence>
<evidence type="ECO:0000256" key="3">
    <source>
        <dbReference type="ARBA" id="ARBA00022840"/>
    </source>
</evidence>
<evidence type="ECO:0000256" key="2">
    <source>
        <dbReference type="ARBA" id="ARBA00022741"/>
    </source>
</evidence>
<feature type="domain" description="Glutamine amidotransferase type-2" evidence="4">
    <location>
        <begin position="1"/>
        <end position="194"/>
    </location>
</feature>
<dbReference type="SUPFAM" id="SSF52402">
    <property type="entry name" value="Adenine nucleotide alpha hydrolases-like"/>
    <property type="match status" value="1"/>
</dbReference>
<evidence type="ECO:0000313" key="6">
    <source>
        <dbReference type="Proteomes" id="UP000192251"/>
    </source>
</evidence>
<dbReference type="Pfam" id="PF13537">
    <property type="entry name" value="GATase_7"/>
    <property type="match status" value="1"/>
</dbReference>